<dbReference type="PANTHER" id="PTHR12526">
    <property type="entry name" value="GLYCOSYLTRANSFERASE"/>
    <property type="match status" value="1"/>
</dbReference>
<evidence type="ECO:0000313" key="1">
    <source>
        <dbReference type="EMBL" id="NBC34946.1"/>
    </source>
</evidence>
<dbReference type="SUPFAM" id="SSF53756">
    <property type="entry name" value="UDP-Glycosyltransferase/glycogen phosphorylase"/>
    <property type="match status" value="1"/>
</dbReference>
<dbReference type="Gene3D" id="3.40.50.2000">
    <property type="entry name" value="Glycogen Phosphorylase B"/>
    <property type="match status" value="2"/>
</dbReference>
<gene>
    <name evidence="1" type="ORF">GTZ99_00060</name>
</gene>
<dbReference type="RefSeq" id="WP_161716257.1">
    <property type="nucleotide sequence ID" value="NZ_JAAAPO010000001.1"/>
</dbReference>
<dbReference type="Proteomes" id="UP000753724">
    <property type="component" value="Unassembled WGS sequence"/>
</dbReference>
<dbReference type="CDD" id="cd03808">
    <property type="entry name" value="GT4_CapM-like"/>
    <property type="match status" value="1"/>
</dbReference>
<reference evidence="2" key="1">
    <citation type="submission" date="2020-01" db="EMBL/GenBank/DDBJ databases">
        <title>Sphingomonas sp. strain CSW-10.</title>
        <authorList>
            <person name="Chen W.-M."/>
        </authorList>
    </citation>
    <scope>NUCLEOTIDE SEQUENCE [LARGE SCALE GENOMIC DNA]</scope>
    <source>
        <strain evidence="2">FSY-8</strain>
    </source>
</reference>
<dbReference type="PANTHER" id="PTHR12526:SF638">
    <property type="entry name" value="SPORE COAT PROTEIN SA"/>
    <property type="match status" value="1"/>
</dbReference>
<evidence type="ECO:0000313" key="2">
    <source>
        <dbReference type="Proteomes" id="UP000753724"/>
    </source>
</evidence>
<dbReference type="Pfam" id="PF13692">
    <property type="entry name" value="Glyco_trans_1_4"/>
    <property type="match status" value="1"/>
</dbReference>
<comment type="caution">
    <text evidence="1">The sequence shown here is derived from an EMBL/GenBank/DDBJ whole genome shotgun (WGS) entry which is preliminary data.</text>
</comment>
<name>A0ABW9X8T9_9SPHN</name>
<dbReference type="EMBL" id="JAAAPO010000001">
    <property type="protein sequence ID" value="NBC34946.1"/>
    <property type="molecule type" value="Genomic_DNA"/>
</dbReference>
<keyword evidence="2" id="KW-1185">Reference proteome</keyword>
<sequence length="399" mass="42437">MQQAPLVMVCANQAWNLVNFRGSLIRALIGAGYRVMAVAPHDPMWSQRLRDMGCDCADMPMEAAGTSLWQEARLLARMVALMRRVRPAAFLGWTIKPNCYGALAARLCGVPAIPNVSGLGTAFIRRNLLTLVAGGLYRLAFARCPTVFFQNGDDRDLFLRLGLVRGDQVRLLPGSGIDLARFAVPPGGRPTGRRFVLIARLLADKGVREFVAAARMLRGVMPEARFVLVGQVGVANRTAIAQDELDGWLAEGVVEWQPPVEDIRPVIAGAEWVVLPSYREGLSRVLLEAAAMGRPIVTSDAPGCRDIVREGENGFLAPVADADGLAAALCRAGALDDAAWGAMAACGRARVEAEFAESRVIALYLQALCAAGVGAVASEMEAAGASAMAAFADAEVVVP</sequence>
<protein>
    <submittedName>
        <fullName evidence="1">Glycosyltransferase</fullName>
    </submittedName>
</protein>
<accession>A0ABW9X8T9</accession>
<proteinExistence type="predicted"/>
<organism evidence="1 2">
    <name type="scientific">Novosphingobium ovatum</name>
    <dbReference type="NCBI Taxonomy" id="1908523"/>
    <lineage>
        <taxon>Bacteria</taxon>
        <taxon>Pseudomonadati</taxon>
        <taxon>Pseudomonadota</taxon>
        <taxon>Alphaproteobacteria</taxon>
        <taxon>Sphingomonadales</taxon>
        <taxon>Sphingomonadaceae</taxon>
        <taxon>Novosphingobium</taxon>
    </lineage>
</organism>